<dbReference type="SUPFAM" id="SSF103473">
    <property type="entry name" value="MFS general substrate transporter"/>
    <property type="match status" value="1"/>
</dbReference>
<dbReference type="PANTHER" id="PTHR23514:SF13">
    <property type="entry name" value="INNER MEMBRANE PROTEIN YBJJ"/>
    <property type="match status" value="1"/>
</dbReference>
<proteinExistence type="predicted"/>
<feature type="transmembrane region" description="Helical" evidence="5">
    <location>
        <begin position="126"/>
        <end position="146"/>
    </location>
</feature>
<evidence type="ECO:0000259" key="6">
    <source>
        <dbReference type="PROSITE" id="PS50850"/>
    </source>
</evidence>
<name>A0A1H0I7H9_9ACTN</name>
<dbReference type="PROSITE" id="PS50850">
    <property type="entry name" value="MFS"/>
    <property type="match status" value="1"/>
</dbReference>
<keyword evidence="8" id="KW-1185">Reference proteome</keyword>
<evidence type="ECO:0000256" key="3">
    <source>
        <dbReference type="ARBA" id="ARBA00022989"/>
    </source>
</evidence>
<feature type="transmembrane region" description="Helical" evidence="5">
    <location>
        <begin position="242"/>
        <end position="268"/>
    </location>
</feature>
<dbReference type="InterPro" id="IPR011701">
    <property type="entry name" value="MFS"/>
</dbReference>
<feature type="transmembrane region" description="Helical" evidence="5">
    <location>
        <begin position="98"/>
        <end position="120"/>
    </location>
</feature>
<keyword evidence="2 5" id="KW-0812">Transmembrane</keyword>
<feature type="domain" description="Major facilitator superfamily (MFS) profile" evidence="6">
    <location>
        <begin position="32"/>
        <end position="419"/>
    </location>
</feature>
<dbReference type="Proteomes" id="UP000198741">
    <property type="component" value="Chromosome I"/>
</dbReference>
<comment type="subcellular location">
    <subcellularLocation>
        <location evidence="1">Cell membrane</location>
        <topology evidence="1">Multi-pass membrane protein</topology>
    </subcellularLocation>
</comment>
<feature type="transmembrane region" description="Helical" evidence="5">
    <location>
        <begin position="312"/>
        <end position="341"/>
    </location>
</feature>
<dbReference type="STRING" id="1090615.SAMN04515671_0394"/>
<protein>
    <submittedName>
        <fullName evidence="7">Fucose permease</fullName>
    </submittedName>
</protein>
<evidence type="ECO:0000256" key="4">
    <source>
        <dbReference type="ARBA" id="ARBA00023136"/>
    </source>
</evidence>
<dbReference type="InterPro" id="IPR020846">
    <property type="entry name" value="MFS_dom"/>
</dbReference>
<dbReference type="GO" id="GO:0005886">
    <property type="term" value="C:plasma membrane"/>
    <property type="evidence" value="ECO:0007669"/>
    <property type="project" value="UniProtKB-SubCell"/>
</dbReference>
<dbReference type="CDD" id="cd17393">
    <property type="entry name" value="MFS_MosC_like"/>
    <property type="match status" value="1"/>
</dbReference>
<evidence type="ECO:0000256" key="1">
    <source>
        <dbReference type="ARBA" id="ARBA00004651"/>
    </source>
</evidence>
<feature type="transmembrane region" description="Helical" evidence="5">
    <location>
        <begin position="280"/>
        <end position="300"/>
    </location>
</feature>
<dbReference type="GO" id="GO:0022857">
    <property type="term" value="F:transmembrane transporter activity"/>
    <property type="evidence" value="ECO:0007669"/>
    <property type="project" value="InterPro"/>
</dbReference>
<evidence type="ECO:0000256" key="2">
    <source>
        <dbReference type="ARBA" id="ARBA00022692"/>
    </source>
</evidence>
<feature type="transmembrane region" description="Helical" evidence="5">
    <location>
        <begin position="67"/>
        <end position="91"/>
    </location>
</feature>
<gene>
    <name evidence="7" type="ORF">SAMN04515671_0394</name>
</gene>
<reference evidence="7 8" key="1">
    <citation type="submission" date="2016-10" db="EMBL/GenBank/DDBJ databases">
        <authorList>
            <person name="de Groot N.N."/>
        </authorList>
    </citation>
    <scope>NUCLEOTIDE SEQUENCE [LARGE SCALE GENOMIC DNA]</scope>
    <source>
        <strain evidence="8">P4-7,KCTC 19426,CECT 7604</strain>
    </source>
</reference>
<evidence type="ECO:0000313" key="8">
    <source>
        <dbReference type="Proteomes" id="UP000198741"/>
    </source>
</evidence>
<dbReference type="AlphaFoldDB" id="A0A1H0I7H9"/>
<dbReference type="Pfam" id="PF07690">
    <property type="entry name" value="MFS_1"/>
    <property type="match status" value="1"/>
</dbReference>
<keyword evidence="3 5" id="KW-1133">Transmembrane helix</keyword>
<dbReference type="InterPro" id="IPR051788">
    <property type="entry name" value="MFS_Transporter"/>
</dbReference>
<dbReference type="InterPro" id="IPR036259">
    <property type="entry name" value="MFS_trans_sf"/>
</dbReference>
<keyword evidence="4 5" id="KW-0472">Membrane</keyword>
<feature type="transmembrane region" description="Helical" evidence="5">
    <location>
        <begin position="158"/>
        <end position="180"/>
    </location>
</feature>
<dbReference type="Gene3D" id="1.20.1250.20">
    <property type="entry name" value="MFS general substrate transporter like domains"/>
    <property type="match status" value="2"/>
</dbReference>
<evidence type="ECO:0000256" key="5">
    <source>
        <dbReference type="SAM" id="Phobius"/>
    </source>
</evidence>
<evidence type="ECO:0000313" key="7">
    <source>
        <dbReference type="EMBL" id="SDO27323.1"/>
    </source>
</evidence>
<feature type="transmembrane region" description="Helical" evidence="5">
    <location>
        <begin position="186"/>
        <end position="207"/>
    </location>
</feature>
<dbReference type="PANTHER" id="PTHR23514">
    <property type="entry name" value="BYPASS OF STOP CODON PROTEIN 6"/>
    <property type="match status" value="1"/>
</dbReference>
<feature type="transmembrane region" description="Helical" evidence="5">
    <location>
        <begin position="391"/>
        <end position="412"/>
    </location>
</feature>
<feature type="transmembrane region" description="Helical" evidence="5">
    <location>
        <begin position="35"/>
        <end position="55"/>
    </location>
</feature>
<sequence length="424" mass="42750">MAEIAICTKDNMSNAAASSTAPDLTREQVVTWRNAVFVIFSLSGLGLASWVARIPSVRDSLHASTELMGIVAFGLAAGSIVGLVFSSHVLVRFGPARTIGGAVVVSAAGLTLAGLASTLFTTPVLAIVGLALFGAGTGMCDVAMNVEGAANERALGRTVMPLFHAAFSVGTVAGALLGGLAEKAHLAIAVHLGIIASVMVVAVALAVRKLPPHPDAVTPEVSDDGSTAGWRSRLLIWKNPRILLIGLIVLGMAFAEGSATDWLALAMVDGHHVGNATGSFVFGIFVAAMTIGRVAGVRLLDRFGRVLVLRSSAVLAAAGLLIVIFVPSAAVAAIGVVLWGLGASLGFPVGMSAAADDPKNAAASVSVVATIGYFAFLVGPPSIGFLGQHVGLLHALLLVLVLVGLAGLTAGASRKPETGAAPTS</sequence>
<accession>A0A1H0I7H9</accession>
<organism evidence="7 8">
    <name type="scientific">Nakamurella panacisegetis</name>
    <dbReference type="NCBI Taxonomy" id="1090615"/>
    <lineage>
        <taxon>Bacteria</taxon>
        <taxon>Bacillati</taxon>
        <taxon>Actinomycetota</taxon>
        <taxon>Actinomycetes</taxon>
        <taxon>Nakamurellales</taxon>
        <taxon>Nakamurellaceae</taxon>
        <taxon>Nakamurella</taxon>
    </lineage>
</organism>
<dbReference type="EMBL" id="LT629710">
    <property type="protein sequence ID" value="SDO27323.1"/>
    <property type="molecule type" value="Genomic_DNA"/>
</dbReference>
<feature type="transmembrane region" description="Helical" evidence="5">
    <location>
        <begin position="361"/>
        <end position="379"/>
    </location>
</feature>